<accession>A0A644TH69</accession>
<feature type="domain" description="Dinitrogenase iron-molybdenum cofactor biosynthesis" evidence="1">
    <location>
        <begin position="9"/>
        <end position="98"/>
    </location>
</feature>
<dbReference type="EMBL" id="VSSQ01000030">
    <property type="protein sequence ID" value="MPL66059.1"/>
    <property type="molecule type" value="Genomic_DNA"/>
</dbReference>
<organism evidence="2">
    <name type="scientific">bioreactor metagenome</name>
    <dbReference type="NCBI Taxonomy" id="1076179"/>
    <lineage>
        <taxon>unclassified sequences</taxon>
        <taxon>metagenomes</taxon>
        <taxon>ecological metagenomes</taxon>
    </lineage>
</organism>
<dbReference type="Pfam" id="PF02579">
    <property type="entry name" value="Nitro_FeMo-Co"/>
    <property type="match status" value="1"/>
</dbReference>
<sequence>MKLGIPTDDGKTVSGIFGRANSFAVYDTDTAELIVLANEGIGAEHGAGTGAASFLAEQGVSKVLAPELGPKALSALSSAGVAVARVEAGTKILEVVRRA</sequence>
<proteinExistence type="predicted"/>
<dbReference type="SUPFAM" id="SSF53146">
    <property type="entry name" value="Nitrogenase accessory factor-like"/>
    <property type="match status" value="1"/>
</dbReference>
<dbReference type="InterPro" id="IPR036105">
    <property type="entry name" value="DiNase_FeMo-co_biosyn_sf"/>
</dbReference>
<reference evidence="2" key="1">
    <citation type="submission" date="2019-08" db="EMBL/GenBank/DDBJ databases">
        <authorList>
            <person name="Kucharzyk K."/>
            <person name="Murdoch R.W."/>
            <person name="Higgins S."/>
            <person name="Loffler F."/>
        </authorList>
    </citation>
    <scope>NUCLEOTIDE SEQUENCE</scope>
</reference>
<protein>
    <recommendedName>
        <fullName evidence="1">Dinitrogenase iron-molybdenum cofactor biosynthesis domain-containing protein</fullName>
    </recommendedName>
</protein>
<comment type="caution">
    <text evidence="2">The sequence shown here is derived from an EMBL/GenBank/DDBJ whole genome shotgun (WGS) entry which is preliminary data.</text>
</comment>
<dbReference type="PANTHER" id="PTHR42983">
    <property type="entry name" value="DINITROGENASE IRON-MOLYBDENUM COFACTOR PROTEIN-RELATED"/>
    <property type="match status" value="1"/>
</dbReference>
<name>A0A644TH69_9ZZZZ</name>
<evidence type="ECO:0000313" key="2">
    <source>
        <dbReference type="EMBL" id="MPL66059.1"/>
    </source>
</evidence>
<gene>
    <name evidence="2" type="ORF">SDC9_11727</name>
</gene>
<dbReference type="PANTHER" id="PTHR42983:SF1">
    <property type="entry name" value="IRON-MOLYBDENUM PROTEIN"/>
    <property type="match status" value="1"/>
</dbReference>
<dbReference type="InterPro" id="IPR003731">
    <property type="entry name" value="Di-Nase_FeMo-co_biosynth"/>
</dbReference>
<dbReference type="AlphaFoldDB" id="A0A644TH69"/>
<dbReference type="Gene3D" id="3.30.420.130">
    <property type="entry name" value="Dinitrogenase iron-molybdenum cofactor biosynthesis domain"/>
    <property type="match status" value="1"/>
</dbReference>
<evidence type="ECO:0000259" key="1">
    <source>
        <dbReference type="Pfam" id="PF02579"/>
    </source>
</evidence>